<dbReference type="GO" id="GO:0003700">
    <property type="term" value="F:DNA-binding transcription factor activity"/>
    <property type="evidence" value="ECO:0007669"/>
    <property type="project" value="InterPro"/>
</dbReference>
<dbReference type="Gene3D" id="1.10.10.10">
    <property type="entry name" value="Winged helix-like DNA-binding domain superfamily/Winged helix DNA-binding domain"/>
    <property type="match status" value="1"/>
</dbReference>
<dbReference type="SUPFAM" id="SSF46785">
    <property type="entry name" value="Winged helix' DNA-binding domain"/>
    <property type="match status" value="1"/>
</dbReference>
<sequence length="297" mass="31115">MDVQRLRAFRSVVATGSVRAAAEALGYSSSAVSQQVSALQRAVGLPLLQHVGRGVEPTAAGVALAERIDGFLAEVGHLDDFVGSLRNGHSSTLNLGYVASLAATWLPTIVGSLTAEFPETAIHLRHADGFDAAARPRLDVQILIEPAGFVEPDGYRLVPVAREPYVVTLPPGHRLADAQEVALAELADEPWIDNELGNAWCRPIVADACAAAGFQPRYRLGVHDYAPALTLVGAGLGVSLMPGVAARAVPAGVSIHPVVQPTPVRAISALVLRSTSSTPVVQRTVELIHRAGGTPRP</sequence>
<dbReference type="OrthoDB" id="4131546at2"/>
<evidence type="ECO:0000256" key="1">
    <source>
        <dbReference type="ARBA" id="ARBA00009437"/>
    </source>
</evidence>
<dbReference type="AlphaFoldDB" id="A0A5J6V3F5"/>
<dbReference type="SUPFAM" id="SSF53850">
    <property type="entry name" value="Periplasmic binding protein-like II"/>
    <property type="match status" value="1"/>
</dbReference>
<proteinExistence type="inferred from homology"/>
<organism evidence="6 7">
    <name type="scientific">Ornithinimicrobium pratense</name>
    <dbReference type="NCBI Taxonomy" id="2593973"/>
    <lineage>
        <taxon>Bacteria</taxon>
        <taxon>Bacillati</taxon>
        <taxon>Actinomycetota</taxon>
        <taxon>Actinomycetes</taxon>
        <taxon>Micrococcales</taxon>
        <taxon>Ornithinimicrobiaceae</taxon>
        <taxon>Ornithinimicrobium</taxon>
    </lineage>
</organism>
<dbReference type="InterPro" id="IPR036388">
    <property type="entry name" value="WH-like_DNA-bd_sf"/>
</dbReference>
<evidence type="ECO:0000313" key="6">
    <source>
        <dbReference type="EMBL" id="QFG68187.1"/>
    </source>
</evidence>
<feature type="domain" description="HTH lysR-type" evidence="5">
    <location>
        <begin position="1"/>
        <end position="58"/>
    </location>
</feature>
<keyword evidence="4" id="KW-0804">Transcription</keyword>
<evidence type="ECO:0000259" key="5">
    <source>
        <dbReference type="PROSITE" id="PS50931"/>
    </source>
</evidence>
<dbReference type="PANTHER" id="PTHR30346">
    <property type="entry name" value="TRANSCRIPTIONAL DUAL REGULATOR HCAR-RELATED"/>
    <property type="match status" value="1"/>
</dbReference>
<evidence type="ECO:0000256" key="4">
    <source>
        <dbReference type="ARBA" id="ARBA00023163"/>
    </source>
</evidence>
<evidence type="ECO:0000256" key="3">
    <source>
        <dbReference type="ARBA" id="ARBA00023125"/>
    </source>
</evidence>
<reference evidence="6 7" key="1">
    <citation type="submission" date="2019-09" db="EMBL/GenBank/DDBJ databases">
        <title>Serinicoccus pratensis sp. nov., isolated from meadow soil.</title>
        <authorList>
            <person name="Zhang W."/>
        </authorList>
    </citation>
    <scope>NUCLEOTIDE SEQUENCE [LARGE SCALE GENOMIC DNA]</scope>
    <source>
        <strain evidence="6 7">W204</strain>
    </source>
</reference>
<gene>
    <name evidence="6" type="ORF">FY030_05175</name>
</gene>
<evidence type="ECO:0000256" key="2">
    <source>
        <dbReference type="ARBA" id="ARBA00023015"/>
    </source>
</evidence>
<dbReference type="InterPro" id="IPR036390">
    <property type="entry name" value="WH_DNA-bd_sf"/>
</dbReference>
<name>A0A5J6V3F5_9MICO</name>
<dbReference type="Pfam" id="PF03466">
    <property type="entry name" value="LysR_substrate"/>
    <property type="match status" value="1"/>
</dbReference>
<dbReference type="Proteomes" id="UP000326546">
    <property type="component" value="Chromosome"/>
</dbReference>
<dbReference type="InterPro" id="IPR000847">
    <property type="entry name" value="LysR_HTH_N"/>
</dbReference>
<keyword evidence="2" id="KW-0805">Transcription regulation</keyword>
<dbReference type="InterPro" id="IPR005119">
    <property type="entry name" value="LysR_subst-bd"/>
</dbReference>
<dbReference type="Gene3D" id="3.40.190.10">
    <property type="entry name" value="Periplasmic binding protein-like II"/>
    <property type="match status" value="2"/>
</dbReference>
<dbReference type="GO" id="GO:0032993">
    <property type="term" value="C:protein-DNA complex"/>
    <property type="evidence" value="ECO:0007669"/>
    <property type="project" value="TreeGrafter"/>
</dbReference>
<comment type="similarity">
    <text evidence="1">Belongs to the LysR transcriptional regulatory family.</text>
</comment>
<evidence type="ECO:0000313" key="7">
    <source>
        <dbReference type="Proteomes" id="UP000326546"/>
    </source>
</evidence>
<keyword evidence="3" id="KW-0238">DNA-binding</keyword>
<keyword evidence="7" id="KW-1185">Reference proteome</keyword>
<dbReference type="EMBL" id="CP044427">
    <property type="protein sequence ID" value="QFG68187.1"/>
    <property type="molecule type" value="Genomic_DNA"/>
</dbReference>
<protein>
    <submittedName>
        <fullName evidence="6">LysR family transcriptional regulator</fullName>
    </submittedName>
</protein>
<dbReference type="KEGG" id="serw:FY030_05175"/>
<dbReference type="PANTHER" id="PTHR30346:SF29">
    <property type="entry name" value="LYSR SUBSTRATE-BINDING"/>
    <property type="match status" value="1"/>
</dbReference>
<accession>A0A5J6V3F5</accession>
<dbReference type="PROSITE" id="PS50931">
    <property type="entry name" value="HTH_LYSR"/>
    <property type="match status" value="1"/>
</dbReference>
<dbReference type="Pfam" id="PF00126">
    <property type="entry name" value="HTH_1"/>
    <property type="match status" value="1"/>
</dbReference>
<dbReference type="GO" id="GO:0003677">
    <property type="term" value="F:DNA binding"/>
    <property type="evidence" value="ECO:0007669"/>
    <property type="project" value="UniProtKB-KW"/>
</dbReference>
<dbReference type="RefSeq" id="WP_158060576.1">
    <property type="nucleotide sequence ID" value="NZ_CP044427.1"/>
</dbReference>